<evidence type="ECO:0000313" key="2">
    <source>
        <dbReference type="Proteomes" id="UP000515442"/>
    </source>
</evidence>
<dbReference type="RefSeq" id="WP_024944997.1">
    <property type="nucleotide sequence ID" value="NZ_AP022038.1"/>
</dbReference>
<evidence type="ECO:0000313" key="1">
    <source>
        <dbReference type="EMBL" id="BBR37546.1"/>
    </source>
</evidence>
<name>A0A6S5YM52_AERVE</name>
<proteinExistence type="predicted"/>
<protein>
    <submittedName>
        <fullName evidence="1">Uncharacterized protein</fullName>
    </submittedName>
</protein>
<organism evidence="1 2">
    <name type="scientific">Aeromonas veronii</name>
    <dbReference type="NCBI Taxonomy" id="654"/>
    <lineage>
        <taxon>Bacteria</taxon>
        <taxon>Pseudomonadati</taxon>
        <taxon>Pseudomonadota</taxon>
        <taxon>Gammaproteobacteria</taxon>
        <taxon>Aeromonadales</taxon>
        <taxon>Aeromonadaceae</taxon>
        <taxon>Aeromonas</taxon>
    </lineage>
</organism>
<dbReference type="EMBL" id="AP022038">
    <property type="protein sequence ID" value="BBR37546.1"/>
    <property type="molecule type" value="Genomic_DNA"/>
</dbReference>
<sequence length="87" mass="9731">MNRKTVKRIIIALAVVGMEAAFGYAYLCGALTVTYGLSLPSADLTQAEFEQVLYLSRLPWVPFVAFHVFLVVLYLSGRFLDKRSGEQ</sequence>
<reference evidence="1 2" key="1">
    <citation type="submission" date="2019-12" db="EMBL/GenBank/DDBJ databases">
        <title>complete genome sequences of Aeromonas veronii str. WP3-W19-ESBL-03 isolated from wastewater treatment plant effluent.</title>
        <authorList>
            <person name="Sekizuka T."/>
            <person name="Itokawa K."/>
            <person name="Yatsu K."/>
            <person name="Inamine Y."/>
            <person name="Kuroda M."/>
        </authorList>
    </citation>
    <scope>NUCLEOTIDE SEQUENCE [LARGE SCALE GENOMIC DNA]</scope>
    <source>
        <strain evidence="1 2">WP3-W19-ESBL-03</strain>
    </source>
</reference>
<dbReference type="Proteomes" id="UP000515442">
    <property type="component" value="Chromosome"/>
</dbReference>
<dbReference type="AlphaFoldDB" id="A0A6S5YM52"/>
<accession>A0A6S5YM52</accession>
<gene>
    <name evidence="1" type="ORF">WP3W19E03_00710</name>
</gene>